<comment type="caution">
    <text evidence="1">The sequence shown here is derived from an EMBL/GenBank/DDBJ whole genome shotgun (WGS) entry which is preliminary data.</text>
</comment>
<dbReference type="PATRIC" id="fig|742817.3.peg.2843"/>
<evidence type="ECO:0000313" key="1">
    <source>
        <dbReference type="EMBL" id="EHP45681.1"/>
    </source>
</evidence>
<gene>
    <name evidence="1" type="ORF">HMPREF9449_02653</name>
</gene>
<dbReference type="RefSeq" id="WP_009137797.1">
    <property type="nucleotide sequence ID" value="NZ_JH594597.1"/>
</dbReference>
<dbReference type="InterPro" id="IPR007922">
    <property type="entry name" value="DciA-like"/>
</dbReference>
<reference evidence="1 2" key="1">
    <citation type="submission" date="2012-01" db="EMBL/GenBank/DDBJ databases">
        <title>The Genome Sequence of Odoribacter laneus YIT 12061.</title>
        <authorList>
            <consortium name="The Broad Institute Genome Sequencing Platform"/>
            <person name="Earl A."/>
            <person name="Ward D."/>
            <person name="Feldgarden M."/>
            <person name="Gevers D."/>
            <person name="Morotomi M."/>
            <person name="Young S.K."/>
            <person name="Zeng Q."/>
            <person name="Gargeya S."/>
            <person name="Fitzgerald M."/>
            <person name="Haas B."/>
            <person name="Abouelleil A."/>
            <person name="Alvarado L."/>
            <person name="Arachchi H.M."/>
            <person name="Berlin A."/>
            <person name="Chapman S.B."/>
            <person name="Gearin G."/>
            <person name="Goldberg J."/>
            <person name="Griggs A."/>
            <person name="Gujja S."/>
            <person name="Hansen M."/>
            <person name="Heiman D."/>
            <person name="Howarth C."/>
            <person name="Larimer J."/>
            <person name="Lui A."/>
            <person name="MacDonald P.J.P."/>
            <person name="McCowen C."/>
            <person name="Montmayeur A."/>
            <person name="Murphy C."/>
            <person name="Neiman D."/>
            <person name="Pearson M."/>
            <person name="Priest M."/>
            <person name="Roberts A."/>
            <person name="Saif S."/>
            <person name="Shea T."/>
            <person name="Sisk P."/>
            <person name="Stolte C."/>
            <person name="Sykes S."/>
            <person name="Wortman J."/>
            <person name="Nusbaum C."/>
            <person name="Birren B."/>
        </authorList>
    </citation>
    <scope>NUCLEOTIDE SEQUENCE [LARGE SCALE GENOMIC DNA]</scope>
    <source>
        <strain evidence="1 2">YIT 12061</strain>
    </source>
</reference>
<evidence type="ECO:0000313" key="2">
    <source>
        <dbReference type="Proteomes" id="UP000004892"/>
    </source>
</evidence>
<keyword evidence="2" id="KW-1185">Reference proteome</keyword>
<proteinExistence type="predicted"/>
<dbReference type="PANTHER" id="PTHR36456">
    <property type="entry name" value="UPF0232 PROTEIN SCO3875"/>
    <property type="match status" value="1"/>
</dbReference>
<dbReference type="Pfam" id="PF05258">
    <property type="entry name" value="DciA"/>
    <property type="match status" value="1"/>
</dbReference>
<dbReference type="Proteomes" id="UP000004892">
    <property type="component" value="Unassembled WGS sequence"/>
</dbReference>
<name>H1DK67_9BACT</name>
<dbReference type="STRING" id="742817.HMPREF9449_02653"/>
<protein>
    <recommendedName>
        <fullName evidence="3">DUF721 domain-containing protein</fullName>
    </recommendedName>
</protein>
<dbReference type="EMBL" id="ADMC01000028">
    <property type="protein sequence ID" value="EHP45681.1"/>
    <property type="molecule type" value="Genomic_DNA"/>
</dbReference>
<dbReference type="PANTHER" id="PTHR36456:SF1">
    <property type="entry name" value="UPF0232 PROTEIN SCO3875"/>
    <property type="match status" value="1"/>
</dbReference>
<organism evidence="1 2">
    <name type="scientific">Odoribacter laneus YIT 12061</name>
    <dbReference type="NCBI Taxonomy" id="742817"/>
    <lineage>
        <taxon>Bacteria</taxon>
        <taxon>Pseudomonadati</taxon>
        <taxon>Bacteroidota</taxon>
        <taxon>Bacteroidia</taxon>
        <taxon>Bacteroidales</taxon>
        <taxon>Odoribacteraceae</taxon>
        <taxon>Odoribacter</taxon>
    </lineage>
</organism>
<dbReference type="HOGENOM" id="CLU_160523_0_0_10"/>
<sequence>MINQGKTQKLDELVALVLKQMGLDRKFKECEVSELWPQVVGKLIASKTKNIYMTEGKLFVSFTSSVVKNEILMVKEGIIAALNDRLGEKVVKEMIIK</sequence>
<accession>H1DK67</accession>
<evidence type="ECO:0008006" key="3">
    <source>
        <dbReference type="Google" id="ProtNLM"/>
    </source>
</evidence>
<dbReference type="eggNOG" id="COG5512">
    <property type="taxonomic scope" value="Bacteria"/>
</dbReference>
<dbReference type="AlphaFoldDB" id="H1DK67"/>
<dbReference type="GeneID" id="98070189"/>